<evidence type="ECO:0000256" key="4">
    <source>
        <dbReference type="ARBA" id="ARBA00023136"/>
    </source>
</evidence>
<feature type="transmembrane region" description="Helical" evidence="6">
    <location>
        <begin position="56"/>
        <end position="81"/>
    </location>
</feature>
<dbReference type="InterPro" id="IPR011701">
    <property type="entry name" value="MFS"/>
</dbReference>
<dbReference type="SUPFAM" id="SSF103473">
    <property type="entry name" value="MFS general substrate transporter"/>
    <property type="match status" value="1"/>
</dbReference>
<accession>A0ABP5C9S7</accession>
<evidence type="ECO:0000259" key="7">
    <source>
        <dbReference type="PROSITE" id="PS50850"/>
    </source>
</evidence>
<gene>
    <name evidence="8" type="ORF">GCM10009717_27110</name>
</gene>
<keyword evidence="9" id="KW-1185">Reference proteome</keyword>
<dbReference type="EMBL" id="BAAAMK010000005">
    <property type="protein sequence ID" value="GAA1959151.1"/>
    <property type="molecule type" value="Genomic_DNA"/>
</dbReference>
<comment type="subcellular location">
    <subcellularLocation>
        <location evidence="1">Cell membrane</location>
        <topology evidence="1">Multi-pass membrane protein</topology>
    </subcellularLocation>
</comment>
<sequence length="449" mass="46767">MTVPSGREPLAANGPRRSPRIHPAWWVAAVAFLALLAAAGFRAAPGALMVPLHEEFGWSTTVMSLAVSVNLLLYGLTAPFAAALMDRFGIRQVVAVALTLVALGAGGSVLMTASWQLLVFWGVLIGLGTGSMALVFAATVANRWFARRRGLVMGILTAGSATGQLIFLPPVAQLAESAGWRAASLLVAAVALAAVPVVWLVLRDRPEDRGVLPYGADPATYVAPARPTGNAARRAIDGLAFASRRRSFWALAIAFAICGATTNGLIGIHFIPSAHDHGMATTTAAALLAVVGIFDIVGTVASGWLTDKFDPRILLVAYYGFRGVGLVLLPSLLSDVVHPSMVLFVVIYGLDWVATVPPTAALCREIFGDRGTIVFGWVFAAHQLGAAAAALGAGVIRDSFGTYTYAWWGGAALCIIAAVLSIAVRRRPAPEAGSDASPDAVDPVAEGAR</sequence>
<organism evidence="8 9">
    <name type="scientific">Agromyces allii</name>
    <dbReference type="NCBI Taxonomy" id="393607"/>
    <lineage>
        <taxon>Bacteria</taxon>
        <taxon>Bacillati</taxon>
        <taxon>Actinomycetota</taxon>
        <taxon>Actinomycetes</taxon>
        <taxon>Micrococcales</taxon>
        <taxon>Microbacteriaceae</taxon>
        <taxon>Agromyces</taxon>
    </lineage>
</organism>
<dbReference type="PANTHER" id="PTHR11360">
    <property type="entry name" value="MONOCARBOXYLATE TRANSPORTER"/>
    <property type="match status" value="1"/>
</dbReference>
<feature type="transmembrane region" description="Helical" evidence="6">
    <location>
        <begin position="151"/>
        <end position="172"/>
    </location>
</feature>
<dbReference type="CDD" id="cd17355">
    <property type="entry name" value="MFS_YcxA_like"/>
    <property type="match status" value="1"/>
</dbReference>
<dbReference type="InterPro" id="IPR050327">
    <property type="entry name" value="Proton-linked_MCT"/>
</dbReference>
<dbReference type="InterPro" id="IPR036259">
    <property type="entry name" value="MFS_trans_sf"/>
</dbReference>
<proteinExistence type="predicted"/>
<feature type="transmembrane region" description="Helical" evidence="6">
    <location>
        <begin position="119"/>
        <end position="139"/>
    </location>
</feature>
<feature type="region of interest" description="Disordered" evidence="5">
    <location>
        <begin position="429"/>
        <end position="449"/>
    </location>
</feature>
<evidence type="ECO:0000256" key="6">
    <source>
        <dbReference type="SAM" id="Phobius"/>
    </source>
</evidence>
<feature type="domain" description="Major facilitator superfamily (MFS) profile" evidence="7">
    <location>
        <begin position="26"/>
        <end position="429"/>
    </location>
</feature>
<keyword evidence="4 6" id="KW-0472">Membrane</keyword>
<feature type="transmembrane region" description="Helical" evidence="6">
    <location>
        <begin position="93"/>
        <end position="113"/>
    </location>
</feature>
<evidence type="ECO:0000256" key="5">
    <source>
        <dbReference type="SAM" id="MobiDB-lite"/>
    </source>
</evidence>
<evidence type="ECO:0000313" key="8">
    <source>
        <dbReference type="EMBL" id="GAA1959151.1"/>
    </source>
</evidence>
<feature type="transmembrane region" description="Helical" evidence="6">
    <location>
        <begin position="374"/>
        <end position="393"/>
    </location>
</feature>
<comment type="caution">
    <text evidence="8">The sequence shown here is derived from an EMBL/GenBank/DDBJ whole genome shotgun (WGS) entry which is preliminary data.</text>
</comment>
<feature type="transmembrane region" description="Helical" evidence="6">
    <location>
        <begin position="405"/>
        <end position="424"/>
    </location>
</feature>
<feature type="transmembrane region" description="Helical" evidence="6">
    <location>
        <begin position="178"/>
        <end position="202"/>
    </location>
</feature>
<feature type="transmembrane region" description="Helical" evidence="6">
    <location>
        <begin position="283"/>
        <end position="306"/>
    </location>
</feature>
<evidence type="ECO:0000256" key="2">
    <source>
        <dbReference type="ARBA" id="ARBA00022692"/>
    </source>
</evidence>
<name>A0ABP5C9S7_9MICO</name>
<evidence type="ECO:0000256" key="3">
    <source>
        <dbReference type="ARBA" id="ARBA00022989"/>
    </source>
</evidence>
<keyword evidence="2 6" id="KW-0812">Transmembrane</keyword>
<feature type="transmembrane region" description="Helical" evidence="6">
    <location>
        <begin position="313"/>
        <end position="333"/>
    </location>
</feature>
<evidence type="ECO:0000256" key="1">
    <source>
        <dbReference type="ARBA" id="ARBA00004651"/>
    </source>
</evidence>
<dbReference type="RefSeq" id="WP_157416423.1">
    <property type="nucleotide sequence ID" value="NZ_BAAAMK010000005.1"/>
</dbReference>
<feature type="transmembrane region" description="Helical" evidence="6">
    <location>
        <begin position="248"/>
        <end position="271"/>
    </location>
</feature>
<dbReference type="Gene3D" id="1.20.1250.20">
    <property type="entry name" value="MFS general substrate transporter like domains"/>
    <property type="match status" value="2"/>
</dbReference>
<feature type="transmembrane region" description="Helical" evidence="6">
    <location>
        <begin position="24"/>
        <end position="44"/>
    </location>
</feature>
<evidence type="ECO:0000313" key="9">
    <source>
        <dbReference type="Proteomes" id="UP001499954"/>
    </source>
</evidence>
<protein>
    <submittedName>
        <fullName evidence="8">MFS transporter</fullName>
    </submittedName>
</protein>
<dbReference type="PANTHER" id="PTHR11360:SF284">
    <property type="entry name" value="EG:103B4.3 PROTEIN-RELATED"/>
    <property type="match status" value="1"/>
</dbReference>
<reference evidence="9" key="1">
    <citation type="journal article" date="2019" name="Int. J. Syst. Evol. Microbiol.">
        <title>The Global Catalogue of Microorganisms (GCM) 10K type strain sequencing project: providing services to taxonomists for standard genome sequencing and annotation.</title>
        <authorList>
            <consortium name="The Broad Institute Genomics Platform"/>
            <consortium name="The Broad Institute Genome Sequencing Center for Infectious Disease"/>
            <person name="Wu L."/>
            <person name="Ma J."/>
        </authorList>
    </citation>
    <scope>NUCLEOTIDE SEQUENCE [LARGE SCALE GENOMIC DNA]</scope>
    <source>
        <strain evidence="9">JCM 13584</strain>
    </source>
</reference>
<feature type="transmembrane region" description="Helical" evidence="6">
    <location>
        <begin position="339"/>
        <end position="362"/>
    </location>
</feature>
<dbReference type="PROSITE" id="PS50850">
    <property type="entry name" value="MFS"/>
    <property type="match status" value="1"/>
</dbReference>
<keyword evidence="3 6" id="KW-1133">Transmembrane helix</keyword>
<dbReference type="Pfam" id="PF07690">
    <property type="entry name" value="MFS_1"/>
    <property type="match status" value="1"/>
</dbReference>
<dbReference type="Proteomes" id="UP001499954">
    <property type="component" value="Unassembled WGS sequence"/>
</dbReference>
<dbReference type="InterPro" id="IPR020846">
    <property type="entry name" value="MFS_dom"/>
</dbReference>